<reference evidence="2 3" key="1">
    <citation type="submission" date="2019-09" db="EMBL/GenBank/DDBJ databases">
        <authorList>
            <person name="Depoorter E."/>
        </authorList>
    </citation>
    <scope>NUCLEOTIDE SEQUENCE [LARGE SCALE GENOMIC DNA]</scope>
    <source>
        <strain evidence="2 3">R-17378</strain>
    </source>
</reference>
<dbReference type="EMBL" id="CABVQG010000014">
    <property type="protein sequence ID" value="VWC82268.1"/>
    <property type="molecule type" value="Genomic_DNA"/>
</dbReference>
<evidence type="ECO:0000313" key="3">
    <source>
        <dbReference type="Proteomes" id="UP000494120"/>
    </source>
</evidence>
<feature type="region of interest" description="Disordered" evidence="1">
    <location>
        <begin position="339"/>
        <end position="430"/>
    </location>
</feature>
<proteinExistence type="predicted"/>
<feature type="region of interest" description="Disordered" evidence="1">
    <location>
        <begin position="177"/>
        <end position="204"/>
    </location>
</feature>
<comment type="caution">
    <text evidence="2">The sequence shown here is derived from an EMBL/GenBank/DDBJ whole genome shotgun (WGS) entry which is preliminary data.</text>
</comment>
<feature type="compositionally biased region" description="Low complexity" evidence="1">
    <location>
        <begin position="1"/>
        <end position="25"/>
    </location>
</feature>
<sequence length="430" mass="47724">MAPTSGSRRSTSTSTSTAAETASRAYGRHSRRARPTAPPLTTGRQRHDAVCRHIECIIRRTCGTTLRISFGLQIDRSRRRCRARTDVVRLRSVGEDRASRYRRPCAHALANRVRLQESADPARMTGNQPDPPRTGRGEMACRCMPAGCENDVRPAMLRITAIAACRPRRVAIDHFSSPYQSDGCSGNRARPVPRRSGDDAPCSPERGCDAALRRRIPADWVLAGTDRVRCRTGRTVHRRPSYTLFRKERASFARARPDKGLTGQRGVRNGGGMREVTNLKHVARGTHRARGGPALPDKAEQCSAVFLPVGGRPFTPICRANLPGRRGEMFHALYMPSAARKARGARGRDRPAPGRPTARQQGEPGVRRIGSRATRAPLSRPADAPHRRTARHRARRCRRSRRCCRDRSARARSSSGRASRAKCRVRLQPC</sequence>
<gene>
    <name evidence="2" type="ORF">BLA17378_03990</name>
</gene>
<protein>
    <recommendedName>
        <fullName evidence="4">LigA</fullName>
    </recommendedName>
</protein>
<evidence type="ECO:0000313" key="2">
    <source>
        <dbReference type="EMBL" id="VWC82268.1"/>
    </source>
</evidence>
<accession>A0ABY6XU25</accession>
<keyword evidence="3" id="KW-1185">Reference proteome</keyword>
<feature type="compositionally biased region" description="Basic residues" evidence="1">
    <location>
        <begin position="387"/>
        <end position="402"/>
    </location>
</feature>
<feature type="region of interest" description="Disordered" evidence="1">
    <location>
        <begin position="1"/>
        <end position="45"/>
    </location>
</feature>
<feature type="compositionally biased region" description="Basic residues" evidence="1">
    <location>
        <begin position="419"/>
        <end position="430"/>
    </location>
</feature>
<evidence type="ECO:0000256" key="1">
    <source>
        <dbReference type="SAM" id="MobiDB-lite"/>
    </source>
</evidence>
<name>A0ABY6XU25_9BURK</name>
<organism evidence="2 3">
    <name type="scientific">Burkholderia aenigmatica</name>
    <dbReference type="NCBI Taxonomy" id="2015348"/>
    <lineage>
        <taxon>Bacteria</taxon>
        <taxon>Pseudomonadati</taxon>
        <taxon>Pseudomonadota</taxon>
        <taxon>Betaproteobacteria</taxon>
        <taxon>Burkholderiales</taxon>
        <taxon>Burkholderiaceae</taxon>
        <taxon>Burkholderia</taxon>
        <taxon>Burkholderia cepacia complex</taxon>
    </lineage>
</organism>
<dbReference type="Proteomes" id="UP000494120">
    <property type="component" value="Unassembled WGS sequence"/>
</dbReference>
<evidence type="ECO:0008006" key="4">
    <source>
        <dbReference type="Google" id="ProtNLM"/>
    </source>
</evidence>